<dbReference type="Pfam" id="PF00583">
    <property type="entry name" value="Acetyltransf_1"/>
    <property type="match status" value="1"/>
</dbReference>
<name>A0A9X1SBJ8_9MICC</name>
<dbReference type="RefSeq" id="WP_227894254.1">
    <property type="nucleotide sequence ID" value="NZ_CP099466.1"/>
</dbReference>
<sequence length="357" mass="38340">MTPLAIEPLVLPQSTESPDAGGFLAAAGLFNAHQREIWGNDDFCETPQAQLARLQSTPTRRRQLLVARSGSGQEILGVAQLNFPLTDNLHTGTVNVVVDARSRRRGIGAALCAAAGELASADGRRTLIAETEHPLDGGEERAGGGPASFIPQDAAASFASACGFSLELVERISRLDLPVDGPGEGFPGSAAGAGYELVFWQDACPDALVDAYAQLRQKMSTDAPLGGLDLLPEVWDVPRVREAEGKARGMGYDVLVCAVRHTASGELAGHTVLEVARSNPAVAYQDDTLVLHRHRGNRLGMMMKAGNLRRLGQLFPEVQRVYTWNAEENRYMLAINLQLGFRAIGYSGEWQKELSLG</sequence>
<comment type="caution">
    <text evidence="2">The sequence shown here is derived from an EMBL/GenBank/DDBJ whole genome shotgun (WGS) entry which is preliminary data.</text>
</comment>
<feature type="domain" description="N-acetyltransferase" evidence="1">
    <location>
        <begin position="22"/>
        <end position="180"/>
    </location>
</feature>
<proteinExistence type="predicted"/>
<dbReference type="AlphaFoldDB" id="A0A9X1SBJ8"/>
<reference evidence="2" key="1">
    <citation type="submission" date="2021-10" db="EMBL/GenBank/DDBJ databases">
        <title>Novel species in genus Arthrobacter.</title>
        <authorList>
            <person name="Liu Y."/>
        </authorList>
    </citation>
    <scope>NUCLEOTIDE SEQUENCE</scope>
    <source>
        <strain evidence="2">Zg-Y453</strain>
    </source>
</reference>
<dbReference type="InterPro" id="IPR016181">
    <property type="entry name" value="Acyl_CoA_acyltransferase"/>
</dbReference>
<organism evidence="2 3">
    <name type="scientific">Arthrobacter caoxuetaonis</name>
    <dbReference type="NCBI Taxonomy" id="2886935"/>
    <lineage>
        <taxon>Bacteria</taxon>
        <taxon>Bacillati</taxon>
        <taxon>Actinomycetota</taxon>
        <taxon>Actinomycetes</taxon>
        <taxon>Micrococcales</taxon>
        <taxon>Micrococcaceae</taxon>
        <taxon>Arthrobacter</taxon>
    </lineage>
</organism>
<dbReference type="PROSITE" id="PS51186">
    <property type="entry name" value="GNAT"/>
    <property type="match status" value="1"/>
</dbReference>
<evidence type="ECO:0000259" key="1">
    <source>
        <dbReference type="PROSITE" id="PS51186"/>
    </source>
</evidence>
<evidence type="ECO:0000313" key="3">
    <source>
        <dbReference type="Proteomes" id="UP001139158"/>
    </source>
</evidence>
<dbReference type="EMBL" id="JAJFZV010000001">
    <property type="protein sequence ID" value="MCC3296531.1"/>
    <property type="molecule type" value="Genomic_DNA"/>
</dbReference>
<accession>A0A9X1SBJ8</accession>
<gene>
    <name evidence="2" type="ORF">LJ757_01770</name>
</gene>
<evidence type="ECO:0000313" key="2">
    <source>
        <dbReference type="EMBL" id="MCC3296531.1"/>
    </source>
</evidence>
<dbReference type="Proteomes" id="UP001139158">
    <property type="component" value="Unassembled WGS sequence"/>
</dbReference>
<dbReference type="SUPFAM" id="SSF55729">
    <property type="entry name" value="Acyl-CoA N-acyltransferases (Nat)"/>
    <property type="match status" value="2"/>
</dbReference>
<dbReference type="Gene3D" id="3.40.630.30">
    <property type="match status" value="1"/>
</dbReference>
<keyword evidence="3" id="KW-1185">Reference proteome</keyword>
<dbReference type="GO" id="GO:0016747">
    <property type="term" value="F:acyltransferase activity, transferring groups other than amino-acyl groups"/>
    <property type="evidence" value="ECO:0007669"/>
    <property type="project" value="InterPro"/>
</dbReference>
<protein>
    <submittedName>
        <fullName evidence="2">GNAT family N-acetyltransferase</fullName>
    </submittedName>
</protein>
<dbReference type="InterPro" id="IPR000182">
    <property type="entry name" value="GNAT_dom"/>
</dbReference>